<evidence type="ECO:0000313" key="10">
    <source>
        <dbReference type="Proteomes" id="UP000324748"/>
    </source>
</evidence>
<keyword evidence="6 8" id="KW-0539">Nucleus</keyword>
<comment type="subcellular location">
    <subcellularLocation>
        <location evidence="2">Chromosome</location>
    </subcellularLocation>
    <subcellularLocation>
        <location evidence="1">Nucleus</location>
    </subcellularLocation>
</comment>
<evidence type="ECO:0000256" key="6">
    <source>
        <dbReference type="ARBA" id="ARBA00023242"/>
    </source>
</evidence>
<name>A0A5B0LYD5_PUCGR</name>
<dbReference type="GO" id="GO:0000786">
    <property type="term" value="C:nucleosome"/>
    <property type="evidence" value="ECO:0007669"/>
    <property type="project" value="UniProtKB-KW"/>
</dbReference>
<keyword evidence="10" id="KW-1185">Reference proteome</keyword>
<dbReference type="InterPro" id="IPR009072">
    <property type="entry name" value="Histone-fold"/>
</dbReference>
<keyword evidence="5 8" id="KW-0238">DNA-binding</keyword>
<sequence>MTHIRSSRTRSEWIQPPHTVQNCFVALLFERSAGRVKRIAGLIYGETRDVLNAYVVTYTEHATRKPFTSLDVVYALKQQGRTLYCLGA</sequence>
<evidence type="ECO:0000256" key="2">
    <source>
        <dbReference type="ARBA" id="ARBA00004286"/>
    </source>
</evidence>
<evidence type="ECO:0000256" key="3">
    <source>
        <dbReference type="ARBA" id="ARBA00006564"/>
    </source>
</evidence>
<dbReference type="GO" id="GO:0005634">
    <property type="term" value="C:nucleus"/>
    <property type="evidence" value="ECO:0007669"/>
    <property type="project" value="UniProtKB-SubCell"/>
</dbReference>
<evidence type="ECO:0000313" key="9">
    <source>
        <dbReference type="EMBL" id="KAA1069465.1"/>
    </source>
</evidence>
<protein>
    <recommendedName>
        <fullName evidence="8">Histone H4</fullName>
    </recommendedName>
</protein>
<gene>
    <name evidence="9" type="primary">HHF1_9</name>
    <name evidence="9" type="ORF">PGT21_025458</name>
</gene>
<evidence type="ECO:0000256" key="1">
    <source>
        <dbReference type="ARBA" id="ARBA00004123"/>
    </source>
</evidence>
<dbReference type="Proteomes" id="UP000324748">
    <property type="component" value="Unassembled WGS sequence"/>
</dbReference>
<dbReference type="PANTHER" id="PTHR10484">
    <property type="entry name" value="HISTONE H4"/>
    <property type="match status" value="1"/>
</dbReference>
<comment type="function">
    <text evidence="8">Core component of nucleosome. Nucleosomes wrap and compact DNA into chromatin, limiting DNA accessibility to the cellular machineries which require DNA as a template. Histones thereby play a central role in transcription regulation, DNA repair, DNA replication and chromosomal stability. DNA accessibility is regulated via a complex set of post-translational modifications of histones, also called histone code, and nucleosome remodeling.</text>
</comment>
<accession>A0A5B0LYD5</accession>
<dbReference type="GO" id="GO:0046982">
    <property type="term" value="F:protein heterodimerization activity"/>
    <property type="evidence" value="ECO:0007669"/>
    <property type="project" value="InterPro"/>
</dbReference>
<comment type="caution">
    <text evidence="9">The sequence shown here is derived from an EMBL/GenBank/DDBJ whole genome shotgun (WGS) entry which is preliminary data.</text>
</comment>
<keyword evidence="4 8" id="KW-0158">Chromosome</keyword>
<dbReference type="InterPro" id="IPR001951">
    <property type="entry name" value="Histone_H4"/>
</dbReference>
<dbReference type="SUPFAM" id="SSF47113">
    <property type="entry name" value="Histone-fold"/>
    <property type="match status" value="1"/>
</dbReference>
<evidence type="ECO:0000256" key="5">
    <source>
        <dbReference type="ARBA" id="ARBA00023125"/>
    </source>
</evidence>
<dbReference type="GO" id="GO:0003677">
    <property type="term" value="F:DNA binding"/>
    <property type="evidence" value="ECO:0007669"/>
    <property type="project" value="UniProtKB-KW"/>
</dbReference>
<comment type="subunit">
    <text evidence="8">The nucleosome is a histone octamer containing two molecules each of H2A, H2B, H3 and H4 assembled in one H3-H4 heterotetramer and two H2A-H2B heterodimers. The octamer wraps approximately 147 bp of DNA.</text>
</comment>
<reference evidence="9 10" key="1">
    <citation type="submission" date="2019-05" db="EMBL/GenBank/DDBJ databases">
        <title>Emergence of the Ug99 lineage of the wheat stem rust pathogen through somatic hybridization.</title>
        <authorList>
            <person name="Li F."/>
            <person name="Upadhyaya N.M."/>
            <person name="Sperschneider J."/>
            <person name="Matny O."/>
            <person name="Nguyen-Phuc H."/>
            <person name="Mago R."/>
            <person name="Raley C."/>
            <person name="Miller M.E."/>
            <person name="Silverstein K.A.T."/>
            <person name="Henningsen E."/>
            <person name="Hirsch C.D."/>
            <person name="Visser B."/>
            <person name="Pretorius Z.A."/>
            <person name="Steffenson B.J."/>
            <person name="Schwessinger B."/>
            <person name="Dodds P.N."/>
            <person name="Figueroa M."/>
        </authorList>
    </citation>
    <scope>NUCLEOTIDE SEQUENCE [LARGE SCALE GENOMIC DNA]</scope>
    <source>
        <strain evidence="9">21-0</strain>
    </source>
</reference>
<dbReference type="EMBL" id="VSWC01000183">
    <property type="protein sequence ID" value="KAA1069465.1"/>
    <property type="molecule type" value="Genomic_DNA"/>
</dbReference>
<dbReference type="GO" id="GO:0030527">
    <property type="term" value="F:structural constituent of chromatin"/>
    <property type="evidence" value="ECO:0007669"/>
    <property type="project" value="InterPro"/>
</dbReference>
<keyword evidence="7 8" id="KW-0544">Nucleosome core</keyword>
<organism evidence="9 10">
    <name type="scientific">Puccinia graminis f. sp. tritici</name>
    <dbReference type="NCBI Taxonomy" id="56615"/>
    <lineage>
        <taxon>Eukaryota</taxon>
        <taxon>Fungi</taxon>
        <taxon>Dikarya</taxon>
        <taxon>Basidiomycota</taxon>
        <taxon>Pucciniomycotina</taxon>
        <taxon>Pucciniomycetes</taxon>
        <taxon>Pucciniales</taxon>
        <taxon>Pucciniaceae</taxon>
        <taxon>Puccinia</taxon>
    </lineage>
</organism>
<dbReference type="SMART" id="SM00417">
    <property type="entry name" value="H4"/>
    <property type="match status" value="1"/>
</dbReference>
<dbReference type="AlphaFoldDB" id="A0A5B0LYD5"/>
<comment type="similarity">
    <text evidence="3 8">Belongs to the histone H4 family.</text>
</comment>
<dbReference type="PRINTS" id="PR00623">
    <property type="entry name" value="HISTONEH4"/>
</dbReference>
<evidence type="ECO:0000256" key="7">
    <source>
        <dbReference type="ARBA" id="ARBA00023269"/>
    </source>
</evidence>
<evidence type="ECO:0000256" key="4">
    <source>
        <dbReference type="ARBA" id="ARBA00022454"/>
    </source>
</evidence>
<evidence type="ECO:0000256" key="8">
    <source>
        <dbReference type="RuleBase" id="RU000528"/>
    </source>
</evidence>
<dbReference type="Gene3D" id="1.10.20.10">
    <property type="entry name" value="Histone, subunit A"/>
    <property type="match status" value="1"/>
</dbReference>
<proteinExistence type="inferred from homology"/>